<dbReference type="RefSeq" id="WP_136962328.1">
    <property type="nucleotide sequence ID" value="NZ_CP039690.1"/>
</dbReference>
<dbReference type="SUPFAM" id="SSF46894">
    <property type="entry name" value="C-terminal effector domain of the bipartite response regulators"/>
    <property type="match status" value="1"/>
</dbReference>
<evidence type="ECO:0000256" key="1">
    <source>
        <dbReference type="ARBA" id="ARBA00023125"/>
    </source>
</evidence>
<evidence type="ECO:0000313" key="7">
    <source>
        <dbReference type="Proteomes" id="UP000298781"/>
    </source>
</evidence>
<dbReference type="InterPro" id="IPR036388">
    <property type="entry name" value="WH-like_DNA-bd_sf"/>
</dbReference>
<evidence type="ECO:0000259" key="5">
    <source>
        <dbReference type="PROSITE" id="PS51755"/>
    </source>
</evidence>
<keyword evidence="2" id="KW-0597">Phosphoprotein</keyword>
<proteinExistence type="predicted"/>
<feature type="DNA-binding region" description="OmpR/PhoB-type" evidence="3">
    <location>
        <begin position="124"/>
        <end position="218"/>
    </location>
</feature>
<feature type="domain" description="OmpR/PhoB-type" evidence="5">
    <location>
        <begin position="124"/>
        <end position="218"/>
    </location>
</feature>
<feature type="modified residue" description="4-aspartylphosphate" evidence="2">
    <location>
        <position position="51"/>
    </location>
</feature>
<dbReference type="PANTHER" id="PTHR48111">
    <property type="entry name" value="REGULATOR OF RPOS"/>
    <property type="match status" value="1"/>
</dbReference>
<dbReference type="OrthoDB" id="9802426at2"/>
<dbReference type="SMART" id="SM00448">
    <property type="entry name" value="REC"/>
    <property type="match status" value="1"/>
</dbReference>
<keyword evidence="7" id="KW-1185">Reference proteome</keyword>
<dbReference type="Gene3D" id="6.10.250.690">
    <property type="match status" value="1"/>
</dbReference>
<reference evidence="6 7" key="1">
    <citation type="submission" date="2019-04" db="EMBL/GenBank/DDBJ databases">
        <title>Phreatobacter aquaticus sp. nov.</title>
        <authorList>
            <person name="Choi A."/>
        </authorList>
    </citation>
    <scope>NUCLEOTIDE SEQUENCE [LARGE SCALE GENOMIC DNA]</scope>
    <source>
        <strain evidence="6 7">KCTC 52518</strain>
    </source>
</reference>
<evidence type="ECO:0000256" key="2">
    <source>
        <dbReference type="PROSITE-ProRule" id="PRU00169"/>
    </source>
</evidence>
<dbReference type="GO" id="GO:0000156">
    <property type="term" value="F:phosphorelay response regulator activity"/>
    <property type="evidence" value="ECO:0007669"/>
    <property type="project" value="TreeGrafter"/>
</dbReference>
<dbReference type="Pfam" id="PF00072">
    <property type="entry name" value="Response_reg"/>
    <property type="match status" value="1"/>
</dbReference>
<dbReference type="AlphaFoldDB" id="A0A4D7B8W3"/>
<sequence length="226" mass="24490">MRLLLVEDDVPLATEIVARLCAERYVVDVSRDGEDALHQATTGSYGAVILDLGLPKLDGVSVLSRMRSGGIATPVLVLTARDRLADKAAAFRAGADDYVTKPFRIEELLLRLDALIRRTAGHASPRVSLGAVTVDTVTGTVELEGVPVRLTALETRVLSFLVHRPGQVVSRSELTDHVYDHDSDRDFNSLEVIVSRLRRKLGAELIETVRGAGYRLRRGGAGNALA</sequence>
<keyword evidence="1 3" id="KW-0238">DNA-binding</keyword>
<dbReference type="GO" id="GO:0005829">
    <property type="term" value="C:cytosol"/>
    <property type="evidence" value="ECO:0007669"/>
    <property type="project" value="TreeGrafter"/>
</dbReference>
<dbReference type="PROSITE" id="PS51755">
    <property type="entry name" value="OMPR_PHOB"/>
    <property type="match status" value="1"/>
</dbReference>
<evidence type="ECO:0000256" key="3">
    <source>
        <dbReference type="PROSITE-ProRule" id="PRU01091"/>
    </source>
</evidence>
<dbReference type="PANTHER" id="PTHR48111:SF37">
    <property type="entry name" value="RESPONSE REGULATOR PROTEIN CARR"/>
    <property type="match status" value="1"/>
</dbReference>
<accession>A0A4D7B8W3</accession>
<dbReference type="Gene3D" id="1.10.10.10">
    <property type="entry name" value="Winged helix-like DNA-binding domain superfamily/Winged helix DNA-binding domain"/>
    <property type="match status" value="1"/>
</dbReference>
<dbReference type="Gene3D" id="3.40.50.2300">
    <property type="match status" value="1"/>
</dbReference>
<dbReference type="CDD" id="cd00383">
    <property type="entry name" value="trans_reg_C"/>
    <property type="match status" value="1"/>
</dbReference>
<evidence type="ECO:0000313" key="6">
    <source>
        <dbReference type="EMBL" id="QCI66890.1"/>
    </source>
</evidence>
<dbReference type="EMBL" id="CP039690">
    <property type="protein sequence ID" value="QCI66890.1"/>
    <property type="molecule type" value="Genomic_DNA"/>
</dbReference>
<protein>
    <submittedName>
        <fullName evidence="6">Response regulator transcription factor</fullName>
    </submittedName>
</protein>
<dbReference type="GO" id="GO:0000976">
    <property type="term" value="F:transcription cis-regulatory region binding"/>
    <property type="evidence" value="ECO:0007669"/>
    <property type="project" value="TreeGrafter"/>
</dbReference>
<dbReference type="SMART" id="SM00862">
    <property type="entry name" value="Trans_reg_C"/>
    <property type="match status" value="1"/>
</dbReference>
<feature type="domain" description="Response regulatory" evidence="4">
    <location>
        <begin position="2"/>
        <end position="116"/>
    </location>
</feature>
<organism evidence="6 7">
    <name type="scientific">Phreatobacter stygius</name>
    <dbReference type="NCBI Taxonomy" id="1940610"/>
    <lineage>
        <taxon>Bacteria</taxon>
        <taxon>Pseudomonadati</taxon>
        <taxon>Pseudomonadota</taxon>
        <taxon>Alphaproteobacteria</taxon>
        <taxon>Hyphomicrobiales</taxon>
        <taxon>Phreatobacteraceae</taxon>
        <taxon>Phreatobacter</taxon>
    </lineage>
</organism>
<dbReference type="Proteomes" id="UP000298781">
    <property type="component" value="Chromosome"/>
</dbReference>
<dbReference type="SUPFAM" id="SSF52172">
    <property type="entry name" value="CheY-like"/>
    <property type="match status" value="1"/>
</dbReference>
<dbReference type="InterPro" id="IPR001789">
    <property type="entry name" value="Sig_transdc_resp-reg_receiver"/>
</dbReference>
<name>A0A4D7B8W3_9HYPH</name>
<dbReference type="InterPro" id="IPR011006">
    <property type="entry name" value="CheY-like_superfamily"/>
</dbReference>
<dbReference type="InterPro" id="IPR016032">
    <property type="entry name" value="Sig_transdc_resp-reg_C-effctor"/>
</dbReference>
<dbReference type="PROSITE" id="PS50110">
    <property type="entry name" value="RESPONSE_REGULATORY"/>
    <property type="match status" value="1"/>
</dbReference>
<dbReference type="InterPro" id="IPR039420">
    <property type="entry name" value="WalR-like"/>
</dbReference>
<dbReference type="Pfam" id="PF00486">
    <property type="entry name" value="Trans_reg_C"/>
    <property type="match status" value="1"/>
</dbReference>
<gene>
    <name evidence="6" type="ORF">E8M01_23165</name>
</gene>
<dbReference type="InterPro" id="IPR001867">
    <property type="entry name" value="OmpR/PhoB-type_DNA-bd"/>
</dbReference>
<dbReference type="KEGG" id="pstg:E8M01_23165"/>
<dbReference type="GO" id="GO:0032993">
    <property type="term" value="C:protein-DNA complex"/>
    <property type="evidence" value="ECO:0007669"/>
    <property type="project" value="TreeGrafter"/>
</dbReference>
<dbReference type="GO" id="GO:0006355">
    <property type="term" value="P:regulation of DNA-templated transcription"/>
    <property type="evidence" value="ECO:0007669"/>
    <property type="project" value="InterPro"/>
</dbReference>
<evidence type="ECO:0000259" key="4">
    <source>
        <dbReference type="PROSITE" id="PS50110"/>
    </source>
</evidence>